<evidence type="ECO:0000313" key="1">
    <source>
        <dbReference type="EMBL" id="TYP87733.1"/>
    </source>
</evidence>
<organism evidence="1 2">
    <name type="scientific">Sphingobacterium allocomposti</name>
    <dbReference type="NCBI Taxonomy" id="415956"/>
    <lineage>
        <taxon>Bacteria</taxon>
        <taxon>Pseudomonadati</taxon>
        <taxon>Bacteroidota</taxon>
        <taxon>Sphingobacteriia</taxon>
        <taxon>Sphingobacteriales</taxon>
        <taxon>Sphingobacteriaceae</taxon>
        <taxon>Sphingobacterium</taxon>
    </lineage>
</organism>
<protein>
    <submittedName>
        <fullName evidence="1">Uncharacterized protein</fullName>
    </submittedName>
</protein>
<accession>A0A5S5CVH0</accession>
<reference evidence="1 2" key="1">
    <citation type="submission" date="2019-07" db="EMBL/GenBank/DDBJ databases">
        <title>Genomic Encyclopedia of Archaeal and Bacterial Type Strains, Phase II (KMG-II): from individual species to whole genera.</title>
        <authorList>
            <person name="Goeker M."/>
        </authorList>
    </citation>
    <scope>NUCLEOTIDE SEQUENCE [LARGE SCALE GENOMIC DNA]</scope>
    <source>
        <strain evidence="1 2">DSM 18850</strain>
    </source>
</reference>
<proteinExistence type="predicted"/>
<dbReference type="EMBL" id="VNHX01000035">
    <property type="protein sequence ID" value="TYP87733.1"/>
    <property type="molecule type" value="Genomic_DNA"/>
</dbReference>
<keyword evidence="2" id="KW-1185">Reference proteome</keyword>
<dbReference type="RefSeq" id="WP_170250079.1">
    <property type="nucleotide sequence ID" value="NZ_VNHX01000035.1"/>
</dbReference>
<name>A0A5S5CVH0_9SPHI</name>
<dbReference type="Proteomes" id="UP000325105">
    <property type="component" value="Unassembled WGS sequence"/>
</dbReference>
<gene>
    <name evidence="1" type="ORF">BC792_1357</name>
</gene>
<dbReference type="AlphaFoldDB" id="A0A5S5CVH0"/>
<sequence>MKKGTKITHKPYPFNPDGDHDIKWDKGEMMNEEEFNRIFDDPEYFLSFKKRRTL</sequence>
<evidence type="ECO:0000313" key="2">
    <source>
        <dbReference type="Proteomes" id="UP000325105"/>
    </source>
</evidence>
<comment type="caution">
    <text evidence="1">The sequence shown here is derived from an EMBL/GenBank/DDBJ whole genome shotgun (WGS) entry which is preliminary data.</text>
</comment>